<dbReference type="AlphaFoldDB" id="A0A0V0ZGP4"/>
<sequence length="67" mass="7979">MHRIYLYVPLTQFTQFISVNNEVLKNCKALYLDKTTILFYKPYFTVCGFVRDTKSAAKCDRWQMCNV</sequence>
<proteinExistence type="predicted"/>
<accession>A0A0V0ZGP4</accession>
<name>A0A0V0ZGP4_9BILA</name>
<evidence type="ECO:0000313" key="2">
    <source>
        <dbReference type="Proteomes" id="UP000054783"/>
    </source>
</evidence>
<gene>
    <name evidence="1" type="ORF">T12_2596</name>
</gene>
<protein>
    <submittedName>
        <fullName evidence="1">Uncharacterized protein</fullName>
    </submittedName>
</protein>
<keyword evidence="2" id="KW-1185">Reference proteome</keyword>
<comment type="caution">
    <text evidence="1">The sequence shown here is derived from an EMBL/GenBank/DDBJ whole genome shotgun (WGS) entry which is preliminary data.</text>
</comment>
<organism evidence="1 2">
    <name type="scientific">Trichinella patagoniensis</name>
    <dbReference type="NCBI Taxonomy" id="990121"/>
    <lineage>
        <taxon>Eukaryota</taxon>
        <taxon>Metazoa</taxon>
        <taxon>Ecdysozoa</taxon>
        <taxon>Nematoda</taxon>
        <taxon>Enoplea</taxon>
        <taxon>Dorylaimia</taxon>
        <taxon>Trichinellida</taxon>
        <taxon>Trichinellidae</taxon>
        <taxon>Trichinella</taxon>
    </lineage>
</organism>
<evidence type="ECO:0000313" key="1">
    <source>
        <dbReference type="EMBL" id="KRY11443.1"/>
    </source>
</evidence>
<dbReference type="EMBL" id="JYDQ01000194">
    <property type="protein sequence ID" value="KRY11443.1"/>
    <property type="molecule type" value="Genomic_DNA"/>
</dbReference>
<dbReference type="Proteomes" id="UP000054783">
    <property type="component" value="Unassembled WGS sequence"/>
</dbReference>
<reference evidence="1 2" key="1">
    <citation type="submission" date="2015-01" db="EMBL/GenBank/DDBJ databases">
        <title>Evolution of Trichinella species and genotypes.</title>
        <authorList>
            <person name="Korhonen P.K."/>
            <person name="Edoardo P."/>
            <person name="Giuseppe L.R."/>
            <person name="Gasser R.B."/>
        </authorList>
    </citation>
    <scope>NUCLEOTIDE SEQUENCE [LARGE SCALE GENOMIC DNA]</scope>
    <source>
        <strain evidence="1">ISS2496</strain>
    </source>
</reference>